<dbReference type="Proteomes" id="UP000481861">
    <property type="component" value="Unassembled WGS sequence"/>
</dbReference>
<dbReference type="GO" id="GO:0016491">
    <property type="term" value="F:oxidoreductase activity"/>
    <property type="evidence" value="ECO:0007669"/>
    <property type="project" value="UniProtKB-KW"/>
</dbReference>
<evidence type="ECO:0000313" key="7">
    <source>
        <dbReference type="Proteomes" id="UP000481861"/>
    </source>
</evidence>
<dbReference type="InterPro" id="IPR051799">
    <property type="entry name" value="NADH_flavin_oxidoreductase"/>
</dbReference>
<dbReference type="EMBL" id="JAADJZ010000016">
    <property type="protein sequence ID" value="KAF2869570.1"/>
    <property type="molecule type" value="Genomic_DNA"/>
</dbReference>
<evidence type="ECO:0000313" key="6">
    <source>
        <dbReference type="EMBL" id="KAF2869570.1"/>
    </source>
</evidence>
<dbReference type="AlphaFoldDB" id="A0A7C8IAY9"/>
<comment type="caution">
    <text evidence="6">The sequence shown here is derived from an EMBL/GenBank/DDBJ whole genome shotgun (WGS) entry which is preliminary data.</text>
</comment>
<evidence type="ECO:0000256" key="1">
    <source>
        <dbReference type="ARBA" id="ARBA00005979"/>
    </source>
</evidence>
<dbReference type="PANTHER" id="PTHR43656">
    <property type="entry name" value="BINDING OXIDOREDUCTASE, PUTATIVE (AFU_ORTHOLOGUE AFUA_2G08260)-RELATED"/>
    <property type="match status" value="1"/>
</dbReference>
<protein>
    <recommendedName>
        <fullName evidence="5">NADH:flavin oxidoreductase/NADH oxidase N-terminal domain-containing protein</fullName>
    </recommendedName>
</protein>
<dbReference type="OrthoDB" id="1663137at2759"/>
<dbReference type="Gene3D" id="3.20.20.70">
    <property type="entry name" value="Aldolase class I"/>
    <property type="match status" value="1"/>
</dbReference>
<organism evidence="6 7">
    <name type="scientific">Massariosphaeria phaeospora</name>
    <dbReference type="NCBI Taxonomy" id="100035"/>
    <lineage>
        <taxon>Eukaryota</taxon>
        <taxon>Fungi</taxon>
        <taxon>Dikarya</taxon>
        <taxon>Ascomycota</taxon>
        <taxon>Pezizomycotina</taxon>
        <taxon>Dothideomycetes</taxon>
        <taxon>Pleosporomycetidae</taxon>
        <taxon>Pleosporales</taxon>
        <taxon>Pleosporales incertae sedis</taxon>
        <taxon>Massariosphaeria</taxon>
    </lineage>
</organism>
<accession>A0A7C8IAY9</accession>
<comment type="similarity">
    <text evidence="1">Belongs to the NADH:flavin oxidoreductase/NADH oxidase family.</text>
</comment>
<reference evidence="6 7" key="1">
    <citation type="submission" date="2020-01" db="EMBL/GenBank/DDBJ databases">
        <authorList>
            <consortium name="DOE Joint Genome Institute"/>
            <person name="Haridas S."/>
            <person name="Albert R."/>
            <person name="Binder M."/>
            <person name="Bloem J."/>
            <person name="Labutti K."/>
            <person name="Salamov A."/>
            <person name="Andreopoulos B."/>
            <person name="Baker S.E."/>
            <person name="Barry K."/>
            <person name="Bills G."/>
            <person name="Bluhm B.H."/>
            <person name="Cannon C."/>
            <person name="Castanera R."/>
            <person name="Culley D.E."/>
            <person name="Daum C."/>
            <person name="Ezra D."/>
            <person name="Gonzalez J.B."/>
            <person name="Henrissat B."/>
            <person name="Kuo A."/>
            <person name="Liang C."/>
            <person name="Lipzen A."/>
            <person name="Lutzoni F."/>
            <person name="Magnuson J."/>
            <person name="Mondo S."/>
            <person name="Nolan M."/>
            <person name="Ohm R."/>
            <person name="Pangilinan J."/>
            <person name="Park H.-J.H."/>
            <person name="Ramirez L."/>
            <person name="Alfaro M."/>
            <person name="Sun H."/>
            <person name="Tritt A."/>
            <person name="Yoshinaga Y."/>
            <person name="Zwiers L.-H.L."/>
            <person name="Turgeon B.G."/>
            <person name="Goodwin S.B."/>
            <person name="Spatafora J.W."/>
            <person name="Crous P.W."/>
            <person name="Grigoriev I.V."/>
        </authorList>
    </citation>
    <scope>NUCLEOTIDE SEQUENCE [LARGE SCALE GENOMIC DNA]</scope>
    <source>
        <strain evidence="6 7">CBS 611.86</strain>
    </source>
</reference>
<dbReference type="PANTHER" id="PTHR43656:SF2">
    <property type="entry name" value="BINDING OXIDOREDUCTASE, PUTATIVE (AFU_ORTHOLOGUE AFUA_2G08260)-RELATED"/>
    <property type="match status" value="1"/>
</dbReference>
<evidence type="ECO:0000256" key="2">
    <source>
        <dbReference type="ARBA" id="ARBA00022630"/>
    </source>
</evidence>
<dbReference type="Pfam" id="PF00724">
    <property type="entry name" value="Oxidored_FMN"/>
    <property type="match status" value="1"/>
</dbReference>
<keyword evidence="4" id="KW-0560">Oxidoreductase</keyword>
<dbReference type="SUPFAM" id="SSF51395">
    <property type="entry name" value="FMN-linked oxidoreductases"/>
    <property type="match status" value="1"/>
</dbReference>
<proteinExistence type="inferred from homology"/>
<evidence type="ECO:0000256" key="3">
    <source>
        <dbReference type="ARBA" id="ARBA00022643"/>
    </source>
</evidence>
<keyword evidence="2" id="KW-0285">Flavoprotein</keyword>
<dbReference type="InterPro" id="IPR013785">
    <property type="entry name" value="Aldolase_TIM"/>
</dbReference>
<name>A0A7C8IAY9_9PLEO</name>
<evidence type="ECO:0000256" key="4">
    <source>
        <dbReference type="ARBA" id="ARBA00023002"/>
    </source>
</evidence>
<keyword evidence="3" id="KW-0288">FMN</keyword>
<keyword evidence="7" id="KW-1185">Reference proteome</keyword>
<sequence>MAAILASPLQTPSGLVFRNRLVKAAMAETMSEDGMPNEKHIQAYATWGTGGWGGLLTGNVDVSTVYKGSNQNVTVPGKIPPAMRDAWAQWALATQKEGAAGIVQLVHPGRQSFAKTGDRGFFEKAIGPSAVPLRLGDGIFDRVLGMILFGTPKEMTLQDIDLVVQQFAAAAKHAHEAGFKGVEIHGAHGYIITQFLSPKSNLRQDAYGGTVAKRAQLAIDVIRAIRNAVPASFCVGIKLNSADVGGNESLEDSLEQVRLIAQEQVDFLEISGGTFENLRTAKGDDTKATSTAKREAFFLDYAREVRARFPDVILMVTGGFRSRRGMVAALESGACDLVGLGRPAIVFPHLPRDVLLNEAVGDQDAVVDLADVPPPWFLKSSKVVTAGAGSLYYVSQIKAIAAGQTPKAPPKV</sequence>
<dbReference type="GO" id="GO:0010181">
    <property type="term" value="F:FMN binding"/>
    <property type="evidence" value="ECO:0007669"/>
    <property type="project" value="InterPro"/>
</dbReference>
<feature type="domain" description="NADH:flavin oxidoreductase/NADH oxidase N-terminal" evidence="5">
    <location>
        <begin position="15"/>
        <end position="353"/>
    </location>
</feature>
<dbReference type="InterPro" id="IPR001155">
    <property type="entry name" value="OxRdtase_FMN_N"/>
</dbReference>
<evidence type="ECO:0000259" key="5">
    <source>
        <dbReference type="Pfam" id="PF00724"/>
    </source>
</evidence>
<gene>
    <name evidence="6" type="ORF">BDV95DRAFT_678387</name>
</gene>